<name>A0A6A4NTN6_LUPAL</name>
<feature type="chain" id="PRO_5025432573" evidence="3">
    <location>
        <begin position="19"/>
        <end position="136"/>
    </location>
</feature>
<keyword evidence="3" id="KW-0732">Signal</keyword>
<dbReference type="Gene3D" id="2.10.25.30">
    <property type="entry name" value="EGF-like, alliinase"/>
    <property type="match status" value="1"/>
</dbReference>
<dbReference type="Gene3D" id="3.40.640.10">
    <property type="entry name" value="Type I PLP-dependent aspartate aminotransferase-like (Major domain)"/>
    <property type="match status" value="1"/>
</dbReference>
<dbReference type="Pfam" id="PF04864">
    <property type="entry name" value="Alliinase_C"/>
    <property type="match status" value="1"/>
</dbReference>
<evidence type="ECO:0000256" key="1">
    <source>
        <dbReference type="ARBA" id="ARBA00001933"/>
    </source>
</evidence>
<feature type="signal peptide" evidence="3">
    <location>
        <begin position="1"/>
        <end position="18"/>
    </location>
</feature>
<dbReference type="Proteomes" id="UP000447434">
    <property type="component" value="Chromosome 16"/>
</dbReference>
<dbReference type="AlphaFoldDB" id="A0A6A4NTN6"/>
<feature type="domain" description="Alliinase C-terminal" evidence="4">
    <location>
        <begin position="16"/>
        <end position="124"/>
    </location>
</feature>
<dbReference type="SUPFAM" id="SSF53383">
    <property type="entry name" value="PLP-dependent transferases"/>
    <property type="match status" value="1"/>
</dbReference>
<evidence type="ECO:0000256" key="2">
    <source>
        <dbReference type="ARBA" id="ARBA00022576"/>
    </source>
</evidence>
<sequence>MLFDFIIMILINLIINRGDPVVFGPYWKKRSDEYSVVIKGNDSMSYMSDPSNVCWFMLPETKDAIKRIHSLVGNAVIEDKHIVVGTGSTQLFLAALFALSPSDSPQPINVVAQAPYYSVSLFKSNLLLWIQFCYNT</sequence>
<dbReference type="InterPro" id="IPR015421">
    <property type="entry name" value="PyrdxlP-dep_Trfase_major"/>
</dbReference>
<comment type="caution">
    <text evidence="5">The sequence shown here is derived from an EMBL/GenBank/DDBJ whole genome shotgun (WGS) entry which is preliminary data.</text>
</comment>
<dbReference type="GO" id="GO:0016846">
    <property type="term" value="F:carbon-sulfur lyase activity"/>
    <property type="evidence" value="ECO:0007669"/>
    <property type="project" value="InterPro"/>
</dbReference>
<dbReference type="InterPro" id="IPR037029">
    <property type="entry name" value="Alliinase_N_sf"/>
</dbReference>
<organism evidence="5 6">
    <name type="scientific">Lupinus albus</name>
    <name type="common">White lupine</name>
    <name type="synonym">Lupinus termis</name>
    <dbReference type="NCBI Taxonomy" id="3870"/>
    <lineage>
        <taxon>Eukaryota</taxon>
        <taxon>Viridiplantae</taxon>
        <taxon>Streptophyta</taxon>
        <taxon>Embryophyta</taxon>
        <taxon>Tracheophyta</taxon>
        <taxon>Spermatophyta</taxon>
        <taxon>Magnoliopsida</taxon>
        <taxon>eudicotyledons</taxon>
        <taxon>Gunneridae</taxon>
        <taxon>Pentapetalae</taxon>
        <taxon>rosids</taxon>
        <taxon>fabids</taxon>
        <taxon>Fabales</taxon>
        <taxon>Fabaceae</taxon>
        <taxon>Papilionoideae</taxon>
        <taxon>50 kb inversion clade</taxon>
        <taxon>genistoids sensu lato</taxon>
        <taxon>core genistoids</taxon>
        <taxon>Genisteae</taxon>
        <taxon>Lupinus</taxon>
    </lineage>
</organism>
<evidence type="ECO:0000256" key="3">
    <source>
        <dbReference type="SAM" id="SignalP"/>
    </source>
</evidence>
<evidence type="ECO:0000313" key="6">
    <source>
        <dbReference type="Proteomes" id="UP000447434"/>
    </source>
</evidence>
<dbReference type="GO" id="GO:0008483">
    <property type="term" value="F:transaminase activity"/>
    <property type="evidence" value="ECO:0007669"/>
    <property type="project" value="UniProtKB-KW"/>
</dbReference>
<comment type="cofactor">
    <cofactor evidence="1">
        <name>pyridoxal 5'-phosphate</name>
        <dbReference type="ChEBI" id="CHEBI:597326"/>
    </cofactor>
</comment>
<protein>
    <submittedName>
        <fullName evidence="5">Putative transaminase</fullName>
    </submittedName>
</protein>
<keyword evidence="6" id="KW-1185">Reference proteome</keyword>
<dbReference type="InterPro" id="IPR015424">
    <property type="entry name" value="PyrdxlP-dep_Trfase"/>
</dbReference>
<dbReference type="OrthoDB" id="2020362at2759"/>
<proteinExistence type="predicted"/>
<dbReference type="InterPro" id="IPR006948">
    <property type="entry name" value="Alliinase_C"/>
</dbReference>
<evidence type="ECO:0000313" key="5">
    <source>
        <dbReference type="EMBL" id="KAE9597006.1"/>
    </source>
</evidence>
<gene>
    <name evidence="5" type="ORF">Lalb_Chr16g0382051</name>
</gene>
<dbReference type="EMBL" id="WOCE01000016">
    <property type="protein sequence ID" value="KAE9597006.1"/>
    <property type="molecule type" value="Genomic_DNA"/>
</dbReference>
<keyword evidence="2" id="KW-0808">Transferase</keyword>
<reference evidence="6" key="1">
    <citation type="journal article" date="2020" name="Nat. Commun.">
        <title>Genome sequence of the cluster root forming white lupin.</title>
        <authorList>
            <person name="Hufnagel B."/>
            <person name="Marques A."/>
            <person name="Soriano A."/>
            <person name="Marques L."/>
            <person name="Divol F."/>
            <person name="Doumas P."/>
            <person name="Sallet E."/>
            <person name="Mancinotti D."/>
            <person name="Carrere S."/>
            <person name="Marande W."/>
            <person name="Arribat S."/>
            <person name="Keller J."/>
            <person name="Huneau C."/>
            <person name="Blein T."/>
            <person name="Aime D."/>
            <person name="Laguerre M."/>
            <person name="Taylor J."/>
            <person name="Schubert V."/>
            <person name="Nelson M."/>
            <person name="Geu-Flores F."/>
            <person name="Crespi M."/>
            <person name="Gallardo-Guerrero K."/>
            <person name="Delaux P.-M."/>
            <person name="Salse J."/>
            <person name="Berges H."/>
            <person name="Guyot R."/>
            <person name="Gouzy J."/>
            <person name="Peret B."/>
        </authorList>
    </citation>
    <scope>NUCLEOTIDE SEQUENCE [LARGE SCALE GENOMIC DNA]</scope>
    <source>
        <strain evidence="6">cv. Amiga</strain>
    </source>
</reference>
<keyword evidence="2" id="KW-0032">Aminotransferase</keyword>
<accession>A0A6A4NTN6</accession>
<evidence type="ECO:0000259" key="4">
    <source>
        <dbReference type="Pfam" id="PF04864"/>
    </source>
</evidence>